<dbReference type="EMBL" id="MF063068">
    <property type="protein sequence ID" value="ARV77271.1"/>
    <property type="molecule type" value="Genomic_DNA"/>
</dbReference>
<organism evidence="1 2">
    <name type="scientific">Pseudomonas phage Noxifer</name>
    <dbReference type="NCBI Taxonomy" id="2006684"/>
    <lineage>
        <taxon>Viruses</taxon>
        <taxon>Duplodnaviria</taxon>
        <taxon>Heunggongvirae</taxon>
        <taxon>Uroviricota</taxon>
        <taxon>Caudoviricetes</taxon>
        <taxon>Chimalliviridae</taxon>
        <taxon>Noxifervirus</taxon>
        <taxon>Noxifervirus noxifer</taxon>
    </lineage>
</organism>
<gene>
    <name evidence="1" type="ORF">NOXIFER_102</name>
</gene>
<sequence>MGKLGGFFLFAIIVLGLVVAGGHVILNGFKNFFNRGKNKVKSNEQLGQIFNQLDNEGFFDTSESPNHIRNRIISEALSECSKQEGFFWGVSKRNIFIKENHAGEAYDSMLVYGNNSIGFHWRGRL</sequence>
<evidence type="ECO:0000313" key="1">
    <source>
        <dbReference type="EMBL" id="ARV77271.1"/>
    </source>
</evidence>
<evidence type="ECO:0000313" key="2">
    <source>
        <dbReference type="Proteomes" id="UP000224829"/>
    </source>
</evidence>
<proteinExistence type="predicted"/>
<dbReference type="Proteomes" id="UP000224829">
    <property type="component" value="Segment"/>
</dbReference>
<keyword evidence="2" id="KW-1185">Reference proteome</keyword>
<name>A0A1Y0SUU2_9CAUD</name>
<protein>
    <submittedName>
        <fullName evidence="1">Uncharacterized protein</fullName>
    </submittedName>
</protein>
<accession>A0A1Y0SUU2</accession>
<reference evidence="1 2" key="1">
    <citation type="submission" date="2017-05" db="EMBL/GenBank/DDBJ databases">
        <authorList>
            <person name="Song R."/>
            <person name="Chenine A.L."/>
            <person name="Ruprecht R.M."/>
        </authorList>
    </citation>
    <scope>NUCLEOTIDE SEQUENCE [LARGE SCALE GENOMIC DNA]</scope>
</reference>